<comment type="pathway">
    <text evidence="1 8">Amino-acid biosynthesis; L-lysine biosynthesis via DAP pathway; DL-2,6-diaminopimelate from LL-2,6-diaminopimelate: step 1/1.</text>
</comment>
<feature type="site" description="Could be important to modulate the pK values of the two catalytic cysteine residues" evidence="8">
    <location>
        <position position="177"/>
    </location>
</feature>
<dbReference type="Pfam" id="PF01678">
    <property type="entry name" value="DAP_epimerase"/>
    <property type="match status" value="2"/>
</dbReference>
<proteinExistence type="inferred from homology"/>
<evidence type="ECO:0000313" key="10">
    <source>
        <dbReference type="EMBL" id="AWH95618.1"/>
    </source>
</evidence>
<reference evidence="10 11" key="1">
    <citation type="submission" date="2016-04" db="EMBL/GenBank/DDBJ databases">
        <title>Complete genome sequence of the haloalkaliphilic hydrocarbon-degrading bacterium Dietzia psychralcaliphila ILA-1T, isolated from a drain of a fish product-processing plant.</title>
        <authorList>
            <person name="Zhao J."/>
            <person name="Hu B."/>
            <person name="Geng S."/>
            <person name="Nie Y."/>
            <person name="Tang Y."/>
        </authorList>
    </citation>
    <scope>NUCLEOTIDE SEQUENCE [LARGE SCALE GENOMIC DNA]</scope>
    <source>
        <strain evidence="10 11">ILA-1</strain>
    </source>
</reference>
<comment type="catalytic activity">
    <reaction evidence="7 8">
        <text>(2S,6S)-2,6-diaminopimelate = meso-2,6-diaminopimelate</text>
        <dbReference type="Rhea" id="RHEA:15393"/>
        <dbReference type="ChEBI" id="CHEBI:57609"/>
        <dbReference type="ChEBI" id="CHEBI:57791"/>
        <dbReference type="EC" id="5.1.1.7"/>
    </reaction>
</comment>
<comment type="subunit">
    <text evidence="8">Homodimer.</text>
</comment>
<feature type="active site" description="Proton acceptor" evidence="8">
    <location>
        <position position="238"/>
    </location>
</feature>
<keyword evidence="5 8" id="KW-0457">Lysine biosynthesis</keyword>
<keyword evidence="4 8" id="KW-0028">Amino-acid biosynthesis</keyword>
<comment type="caution">
    <text evidence="8">Lacks conserved residue(s) required for the propagation of feature annotation.</text>
</comment>
<feature type="binding site" evidence="8">
    <location>
        <begin position="100"/>
        <end position="101"/>
    </location>
    <ligand>
        <name>substrate</name>
    </ligand>
</feature>
<feature type="binding site" evidence="8">
    <location>
        <position position="90"/>
    </location>
    <ligand>
        <name>substrate</name>
    </ligand>
</feature>
<dbReference type="AlphaFoldDB" id="A0AAD0JU74"/>
<evidence type="ECO:0000256" key="9">
    <source>
        <dbReference type="PROSITE-ProRule" id="PRU10125"/>
    </source>
</evidence>
<feature type="site" description="Could be important to modulate the pK values of the two catalytic cysteine residues" evidence="8">
    <location>
        <position position="229"/>
    </location>
</feature>
<protein>
    <recommendedName>
        <fullName evidence="3 8">Diaminopimelate epimerase</fullName>
        <shortName evidence="8">DAP epimerase</shortName>
        <ecNumber evidence="3 8">5.1.1.7</ecNumber>
    </recommendedName>
    <alternativeName>
        <fullName evidence="8">PLP-independent amino acid racemase</fullName>
    </alternativeName>
</protein>
<name>A0AAD0JU74_9ACTN</name>
<keyword evidence="8" id="KW-0963">Cytoplasm</keyword>
<evidence type="ECO:0000256" key="1">
    <source>
        <dbReference type="ARBA" id="ARBA00005196"/>
    </source>
</evidence>
<evidence type="ECO:0000256" key="4">
    <source>
        <dbReference type="ARBA" id="ARBA00022605"/>
    </source>
</evidence>
<dbReference type="KEGG" id="dpc:A6048_09015"/>
<evidence type="ECO:0000256" key="3">
    <source>
        <dbReference type="ARBA" id="ARBA00013080"/>
    </source>
</evidence>
<dbReference type="RefSeq" id="WP_107747486.1">
    <property type="nucleotide sequence ID" value="NZ_CP015453.1"/>
</dbReference>
<dbReference type="HAMAP" id="MF_00197">
    <property type="entry name" value="DAP_epimerase"/>
    <property type="match status" value="1"/>
</dbReference>
<evidence type="ECO:0000256" key="7">
    <source>
        <dbReference type="ARBA" id="ARBA00051712"/>
    </source>
</evidence>
<evidence type="ECO:0000256" key="2">
    <source>
        <dbReference type="ARBA" id="ARBA00010219"/>
    </source>
</evidence>
<evidence type="ECO:0000313" key="11">
    <source>
        <dbReference type="Proteomes" id="UP000244903"/>
    </source>
</evidence>
<dbReference type="GO" id="GO:0005829">
    <property type="term" value="C:cytosol"/>
    <property type="evidence" value="ECO:0007669"/>
    <property type="project" value="TreeGrafter"/>
</dbReference>
<dbReference type="GO" id="GO:0009089">
    <property type="term" value="P:lysine biosynthetic process via diaminopimelate"/>
    <property type="evidence" value="ECO:0007669"/>
    <property type="project" value="UniProtKB-UniRule"/>
</dbReference>
<feature type="binding site" evidence="8">
    <location>
        <position position="211"/>
    </location>
    <ligand>
        <name>substrate</name>
    </ligand>
</feature>
<feature type="binding site" evidence="8">
    <location>
        <begin position="229"/>
        <end position="230"/>
    </location>
    <ligand>
        <name>substrate</name>
    </ligand>
</feature>
<dbReference type="EC" id="5.1.1.7" evidence="3 8"/>
<dbReference type="Gene3D" id="3.10.310.10">
    <property type="entry name" value="Diaminopimelate Epimerase, Chain A, domain 1"/>
    <property type="match status" value="2"/>
</dbReference>
<evidence type="ECO:0000256" key="5">
    <source>
        <dbReference type="ARBA" id="ARBA00023154"/>
    </source>
</evidence>
<dbReference type="PANTHER" id="PTHR31689:SF0">
    <property type="entry name" value="DIAMINOPIMELATE EPIMERASE"/>
    <property type="match status" value="1"/>
</dbReference>
<comment type="similarity">
    <text evidence="2 8">Belongs to the diaminopimelate epimerase family.</text>
</comment>
<accession>A0AAD0JU74</accession>
<feature type="active site" description="Proton donor" evidence="8">
    <location>
        <position position="99"/>
    </location>
</feature>
<dbReference type="SUPFAM" id="SSF54506">
    <property type="entry name" value="Diaminopimelate epimerase-like"/>
    <property type="match status" value="2"/>
</dbReference>
<dbReference type="Proteomes" id="UP000244903">
    <property type="component" value="Chromosome"/>
</dbReference>
<dbReference type="NCBIfam" id="TIGR00652">
    <property type="entry name" value="DapF"/>
    <property type="match status" value="1"/>
</dbReference>
<feature type="binding site" evidence="8">
    <location>
        <position position="175"/>
    </location>
    <ligand>
        <name>substrate</name>
    </ligand>
</feature>
<feature type="binding site" evidence="8">
    <location>
        <position position="23"/>
    </location>
    <ligand>
        <name>substrate</name>
    </ligand>
</feature>
<dbReference type="PANTHER" id="PTHR31689">
    <property type="entry name" value="DIAMINOPIMELATE EPIMERASE, CHLOROPLASTIC"/>
    <property type="match status" value="1"/>
</dbReference>
<sequence>MNPAPLTAPQDGLAFIKGHGTLNDFVILPDDNAEVDLDENLVRALCDRRAGIGADGVLRIATAGALVERGVLTVLPEGVDDDDWFMDYRNADGSTAEMCGNGVRVFAHALVSTGRAGVGRIPIGTRSGPRPAEILEHDGNHAVVRVDMGEPGLLGVSSVDLGGRVYAGLAVDMGNPHLACIVPGLGAAALRDLPVHEAPVYDTGFFPGGVNVEIATPLTDGRVSMRVHERGSGETMSCGTGIVATAVAALADAGEAMGEVVVEVPGGEIEVSLTEGGSALTGPSAIVAEGWFRRSGATPRPEASRSEL</sequence>
<gene>
    <name evidence="8" type="primary">dapF</name>
    <name evidence="10" type="ORF">A6048_09015</name>
</gene>
<dbReference type="InterPro" id="IPR018510">
    <property type="entry name" value="DAP_epimerase_AS"/>
</dbReference>
<comment type="function">
    <text evidence="8">Catalyzes the stereoinversion of LL-2,6-diaminopimelate (L,L-DAP) to meso-diaminopimelate (meso-DAP), a precursor of L-lysine and an essential component of the bacterial peptidoglycan.</text>
</comment>
<feature type="binding site" evidence="8">
    <location>
        <begin position="239"/>
        <end position="240"/>
    </location>
    <ligand>
        <name>substrate</name>
    </ligand>
</feature>
<keyword evidence="6 8" id="KW-0413">Isomerase</keyword>
<dbReference type="EMBL" id="CP015453">
    <property type="protein sequence ID" value="AWH95618.1"/>
    <property type="molecule type" value="Genomic_DNA"/>
</dbReference>
<organism evidence="10 11">
    <name type="scientific">Dietzia psychralcaliphila</name>
    <dbReference type="NCBI Taxonomy" id="139021"/>
    <lineage>
        <taxon>Bacteria</taxon>
        <taxon>Bacillati</taxon>
        <taxon>Actinomycetota</taxon>
        <taxon>Actinomycetes</taxon>
        <taxon>Mycobacteriales</taxon>
        <taxon>Dietziaceae</taxon>
        <taxon>Dietzia</taxon>
    </lineage>
</organism>
<evidence type="ECO:0000256" key="8">
    <source>
        <dbReference type="HAMAP-Rule" id="MF_00197"/>
    </source>
</evidence>
<evidence type="ECO:0000256" key="6">
    <source>
        <dbReference type="ARBA" id="ARBA00023235"/>
    </source>
</evidence>
<keyword evidence="11" id="KW-1185">Reference proteome</keyword>
<dbReference type="GO" id="GO:0008837">
    <property type="term" value="F:diaminopimelate epimerase activity"/>
    <property type="evidence" value="ECO:0007669"/>
    <property type="project" value="UniProtKB-UniRule"/>
</dbReference>
<dbReference type="InterPro" id="IPR001653">
    <property type="entry name" value="DAP_epimerase_DapF"/>
</dbReference>
<dbReference type="PROSITE" id="PS01326">
    <property type="entry name" value="DAP_EPIMERASE"/>
    <property type="match status" value="1"/>
</dbReference>
<comment type="subcellular location">
    <subcellularLocation>
        <location evidence="8">Cytoplasm</location>
    </subcellularLocation>
</comment>
<feature type="active site" evidence="9">
    <location>
        <position position="99"/>
    </location>
</feature>